<dbReference type="AlphaFoldDB" id="A0ABD3QXS3"/>
<evidence type="ECO:0000313" key="3">
    <source>
        <dbReference type="Proteomes" id="UP001516023"/>
    </source>
</evidence>
<dbReference type="EMBL" id="JABMIG020000008">
    <property type="protein sequence ID" value="KAL3804366.1"/>
    <property type="molecule type" value="Genomic_DNA"/>
</dbReference>
<comment type="caution">
    <text evidence="2">The sequence shown here is derived from an EMBL/GenBank/DDBJ whole genome shotgun (WGS) entry which is preliminary data.</text>
</comment>
<proteinExistence type="predicted"/>
<keyword evidence="3" id="KW-1185">Reference proteome</keyword>
<organism evidence="2 3">
    <name type="scientific">Cyclotella cryptica</name>
    <dbReference type="NCBI Taxonomy" id="29204"/>
    <lineage>
        <taxon>Eukaryota</taxon>
        <taxon>Sar</taxon>
        <taxon>Stramenopiles</taxon>
        <taxon>Ochrophyta</taxon>
        <taxon>Bacillariophyta</taxon>
        <taxon>Coscinodiscophyceae</taxon>
        <taxon>Thalassiosirophycidae</taxon>
        <taxon>Stephanodiscales</taxon>
        <taxon>Stephanodiscaceae</taxon>
        <taxon>Cyclotella</taxon>
    </lineage>
</organism>
<reference evidence="2 3" key="1">
    <citation type="journal article" date="2020" name="G3 (Bethesda)">
        <title>Improved Reference Genome for Cyclotella cryptica CCMP332, a Model for Cell Wall Morphogenesis, Salinity Adaptation, and Lipid Production in Diatoms (Bacillariophyta).</title>
        <authorList>
            <person name="Roberts W.R."/>
            <person name="Downey K.M."/>
            <person name="Ruck E.C."/>
            <person name="Traller J.C."/>
            <person name="Alverson A.J."/>
        </authorList>
    </citation>
    <scope>NUCLEOTIDE SEQUENCE [LARGE SCALE GENOMIC DNA]</scope>
    <source>
        <strain evidence="2 3">CCMP332</strain>
    </source>
</reference>
<name>A0ABD3QXS3_9STRA</name>
<keyword evidence="1" id="KW-1133">Transmembrane helix</keyword>
<evidence type="ECO:0000313" key="2">
    <source>
        <dbReference type="EMBL" id="KAL3804366.1"/>
    </source>
</evidence>
<keyword evidence="1" id="KW-0812">Transmembrane</keyword>
<keyword evidence="1" id="KW-0472">Membrane</keyword>
<dbReference type="Proteomes" id="UP001516023">
    <property type="component" value="Unassembled WGS sequence"/>
</dbReference>
<sequence>MTTRLHCSGELIGKHWIYDSGIPVSLLRYTESLKSTTAIQRRVYLHRTPKRHPLPHLMTIIATKQSAMRILSTLLLLASGPTATTASSIYGKGALGIHPINDRYIAVADSSIDAVLILDGHSAGAVVGHFVLHDRRDDPTDADSHIGSGKSMPSWVDPLSLSTCDACKHVFVTSPNAFYKIVLERPLAEMAASHDFSSFTSKSTIVPYWPQRWGNAYRGDGNLRTVSVASDGSSGYVSHAKAGVFSFDPLNPVESDENAVLALASESAGIDGEAIVGLHHTESLKNLILTSAQYVHFVSIKDANGKNPLDSGKVTTYRLPLDYHCNYLYGGNDMSFTDTVIINDYAFVIGHPTVNGVHNGVAMYRLTWKPDEEQWHECIQVAGSGLESAAWVDGDGKQARFSMTPHDIAVLPSLDSHTIVVADADNRALRYVDVTIPVETDDDSLEVETVRVASIPYNEDLWSVLYKKEDPWSSLTPETVMESDGKSYYRTGSNVIVSMNYEEASEECSRVGIGRVCSLPEIRARFARGQYPTRDDSDSSWTTVWTNEVCASCHLSGPGACSADGGKDSWGQDYKMVANFIAKRGLVVQCTKAVNVVPTMSMCCGLGGPAVLNPQTKSLDAAAKGGISAGVLIPIIILAVAFGLYMRRRAKPTWWPKMFRSDRREETGHAPHREVDLRGRDYI</sequence>
<feature type="transmembrane region" description="Helical" evidence="1">
    <location>
        <begin position="625"/>
        <end position="645"/>
    </location>
</feature>
<gene>
    <name evidence="2" type="ORF">HJC23_011294</name>
</gene>
<protein>
    <submittedName>
        <fullName evidence="2">Uncharacterized protein</fullName>
    </submittedName>
</protein>
<accession>A0ABD3QXS3</accession>
<evidence type="ECO:0000256" key="1">
    <source>
        <dbReference type="SAM" id="Phobius"/>
    </source>
</evidence>